<comment type="subunit">
    <text evidence="13">The potassium channel is composed of a homo- or heterotetrameric complex of pore-forming subunits.</text>
</comment>
<evidence type="ECO:0000256" key="1">
    <source>
        <dbReference type="ARBA" id="ARBA00004141"/>
    </source>
</evidence>
<accession>A0A8J5FSF3</accession>
<keyword evidence="18" id="KW-1185">Reference proteome</keyword>
<evidence type="ECO:0000256" key="5">
    <source>
        <dbReference type="ARBA" id="ARBA00022692"/>
    </source>
</evidence>
<evidence type="ECO:0000313" key="17">
    <source>
        <dbReference type="EMBL" id="KAG6492984.1"/>
    </source>
</evidence>
<dbReference type="InterPro" id="IPR000595">
    <property type="entry name" value="cNMP-bd_dom"/>
</dbReference>
<comment type="caution">
    <text evidence="13">Lacks conserved residue(s) required for the propagation of feature annotation.</text>
</comment>
<keyword evidence="8 13" id="KW-0630">Potassium</keyword>
<evidence type="ECO:0000256" key="14">
    <source>
        <dbReference type="SAM" id="MobiDB-lite"/>
    </source>
</evidence>
<evidence type="ECO:0000256" key="11">
    <source>
        <dbReference type="ARBA" id="ARBA00023136"/>
    </source>
</evidence>
<evidence type="ECO:0000256" key="9">
    <source>
        <dbReference type="ARBA" id="ARBA00022989"/>
    </source>
</evidence>
<evidence type="ECO:0000256" key="3">
    <source>
        <dbReference type="ARBA" id="ARBA00022448"/>
    </source>
</evidence>
<comment type="function">
    <text evidence="13">Potassium channel.</text>
</comment>
<dbReference type="Pfam" id="PF11834">
    <property type="entry name" value="KHA"/>
    <property type="match status" value="1"/>
</dbReference>
<dbReference type="AlphaFoldDB" id="A0A8J5FSF3"/>
<feature type="region of interest" description="Disordered" evidence="14">
    <location>
        <begin position="142"/>
        <end position="181"/>
    </location>
</feature>
<reference evidence="17 18" key="1">
    <citation type="submission" date="2020-08" db="EMBL/GenBank/DDBJ databases">
        <title>Plant Genome Project.</title>
        <authorList>
            <person name="Zhang R.-G."/>
        </authorList>
    </citation>
    <scope>NUCLEOTIDE SEQUENCE [LARGE SCALE GENOMIC DNA]</scope>
    <source>
        <tissue evidence="17">Rhizome</tissue>
    </source>
</reference>
<keyword evidence="11 13" id="KW-0472">Membrane</keyword>
<name>A0A8J5FSF3_ZINOF</name>
<feature type="domain" description="KHA" evidence="16">
    <location>
        <begin position="583"/>
        <end position="653"/>
    </location>
</feature>
<gene>
    <name evidence="17" type="ORF">ZIOFF_047956</name>
</gene>
<dbReference type="InterPro" id="IPR018490">
    <property type="entry name" value="cNMP-bd_dom_sf"/>
</dbReference>
<dbReference type="PANTHER" id="PTHR45743:SF27">
    <property type="entry name" value="POTASSIUM CHANNEL KAT3"/>
    <property type="match status" value="1"/>
</dbReference>
<evidence type="ECO:0000256" key="13">
    <source>
        <dbReference type="RuleBase" id="RU369015"/>
    </source>
</evidence>
<keyword evidence="12 13" id="KW-0407">Ion channel</keyword>
<dbReference type="Pfam" id="PF00027">
    <property type="entry name" value="cNMP_binding"/>
    <property type="match status" value="1"/>
</dbReference>
<organism evidence="17 18">
    <name type="scientific">Zingiber officinale</name>
    <name type="common">Ginger</name>
    <name type="synonym">Amomum zingiber</name>
    <dbReference type="NCBI Taxonomy" id="94328"/>
    <lineage>
        <taxon>Eukaryota</taxon>
        <taxon>Viridiplantae</taxon>
        <taxon>Streptophyta</taxon>
        <taxon>Embryophyta</taxon>
        <taxon>Tracheophyta</taxon>
        <taxon>Spermatophyta</taxon>
        <taxon>Magnoliopsida</taxon>
        <taxon>Liliopsida</taxon>
        <taxon>Zingiberales</taxon>
        <taxon>Zingiberaceae</taxon>
        <taxon>Zingiber</taxon>
    </lineage>
</organism>
<evidence type="ECO:0000256" key="7">
    <source>
        <dbReference type="ARBA" id="ARBA00022882"/>
    </source>
</evidence>
<comment type="similarity">
    <text evidence="2 13">Belongs to the potassium channel family. Plant (TC 1.A.1.4) subfamily.</text>
</comment>
<keyword evidence="3 13" id="KW-0813">Transport</keyword>
<keyword evidence="7 13" id="KW-0851">Voltage-gated channel</keyword>
<dbReference type="InterPro" id="IPR045319">
    <property type="entry name" value="KAT/AKT"/>
</dbReference>
<evidence type="ECO:0000256" key="6">
    <source>
        <dbReference type="ARBA" id="ARBA00022826"/>
    </source>
</evidence>
<evidence type="ECO:0000256" key="12">
    <source>
        <dbReference type="ARBA" id="ARBA00023303"/>
    </source>
</evidence>
<evidence type="ECO:0000313" key="18">
    <source>
        <dbReference type="Proteomes" id="UP000734854"/>
    </source>
</evidence>
<comment type="domain">
    <text evidence="13">The KHA domain (rich in hydrophobic and acidic residues) present in the C-terminal part is likely to be important for tetramerization.</text>
</comment>
<dbReference type="InterPro" id="IPR014710">
    <property type="entry name" value="RmlC-like_jellyroll"/>
</dbReference>
<keyword evidence="5 13" id="KW-0812">Transmembrane</keyword>
<dbReference type="SUPFAM" id="SSF51206">
    <property type="entry name" value="cAMP-binding domain-like"/>
    <property type="match status" value="1"/>
</dbReference>
<dbReference type="Gene3D" id="2.60.120.10">
    <property type="entry name" value="Jelly Rolls"/>
    <property type="match status" value="1"/>
</dbReference>
<dbReference type="GO" id="GO:0034702">
    <property type="term" value="C:monoatomic ion channel complex"/>
    <property type="evidence" value="ECO:0007669"/>
    <property type="project" value="UniProtKB-KW"/>
</dbReference>
<dbReference type="Gene3D" id="1.10.287.70">
    <property type="match status" value="1"/>
</dbReference>
<dbReference type="EMBL" id="JACMSC010000013">
    <property type="protein sequence ID" value="KAG6492984.1"/>
    <property type="molecule type" value="Genomic_DNA"/>
</dbReference>
<dbReference type="CDD" id="cd00038">
    <property type="entry name" value="CAP_ED"/>
    <property type="match status" value="1"/>
</dbReference>
<dbReference type="SMART" id="SM00100">
    <property type="entry name" value="cNMP"/>
    <property type="match status" value="1"/>
</dbReference>
<keyword evidence="10 13" id="KW-0406">Ion transport</keyword>
<feature type="domain" description="Cyclic nucleotide-binding" evidence="15">
    <location>
        <begin position="404"/>
        <end position="527"/>
    </location>
</feature>
<evidence type="ECO:0000256" key="2">
    <source>
        <dbReference type="ARBA" id="ARBA00007929"/>
    </source>
</evidence>
<dbReference type="PROSITE" id="PS50042">
    <property type="entry name" value="CNMP_BINDING_3"/>
    <property type="match status" value="1"/>
</dbReference>
<evidence type="ECO:0000259" key="16">
    <source>
        <dbReference type="PROSITE" id="PS51490"/>
    </source>
</evidence>
<comment type="domain">
    <text evidence="13">The segment S4 is probably the voltage-sensor and is characterized by a series of positively charged amino acids. The pore-forming region H5 is enclosed by the transmembrane segments S5 and S6 in the Shaker-type (1P/6TM) and contains the GYGD signature motif which seems to be involved in potassium selectivity.</text>
</comment>
<evidence type="ECO:0000256" key="10">
    <source>
        <dbReference type="ARBA" id="ARBA00023065"/>
    </source>
</evidence>
<feature type="transmembrane region" description="Helical" evidence="13">
    <location>
        <begin position="228"/>
        <end position="250"/>
    </location>
</feature>
<evidence type="ECO:0000259" key="15">
    <source>
        <dbReference type="PROSITE" id="PS50042"/>
    </source>
</evidence>
<dbReference type="GO" id="GO:0005249">
    <property type="term" value="F:voltage-gated potassium channel activity"/>
    <property type="evidence" value="ECO:0007669"/>
    <property type="project" value="UniProtKB-UniRule"/>
</dbReference>
<dbReference type="InterPro" id="IPR005821">
    <property type="entry name" value="Ion_trans_dom"/>
</dbReference>
<sequence>MNSRVGVAPEGSDQQLTAAEGEAKQTAAPRLIARRHTSGQLKSFAALSSSLLPAFGAGLDGSHPELKRFTIDRIVDWIWVQAVADVPDGAGVLLCVGVPVRAGVPAGGLGVAAGVRPRRRRLLRDRHRGLLLRRLLQPLHVPAGGRPEEDREEVPEVAGAGDGRGVDGAVPDHIPDSHREEERRVGVRGGQPAAPVAAPASQQALCKVMVRLEKDIRFSYFWTRCAKLICVTLFAVHSAGCVYYWMAIHYHDKERTWIGSTVPNFEDRSIWLGYTYSMYWSITTLSTVGYGDLHAWNTGEKIFTIFLMLFNIGLTAYLIGNMTNLIVHAATRTFLMRDTIHNISRFASKHRLPEGMREQMMAHLQLKFKTMELQQEEVIADLPKAIRSTIAQYLFQRTVEGTYLFKGVSKDFTIQLVTILVSEMQAEYFPPKLDIIIENEIPTDFYIIVSGAVVVLTSKNGTEKFLTTLGAGDVLGEIGVIFNIPQPFTVRSKRLCQVVRISHRHFMQIAQPYSADGKMVFSNFVQFLKELSKDLVEEVPFVPEVLSQVTEEEPSDEQEYIDAGLEGEQPEAYTPTSSELAKRVTIHGYRPGSTEKEDTIIAGKLIFLPDSMEELLRLAESSFGMQRSKVLSADGAEIDEICTIRDDDHLFIC</sequence>
<evidence type="ECO:0000256" key="8">
    <source>
        <dbReference type="ARBA" id="ARBA00022958"/>
    </source>
</evidence>
<dbReference type="Proteomes" id="UP000734854">
    <property type="component" value="Unassembled WGS sequence"/>
</dbReference>
<keyword evidence="6 13" id="KW-0631">Potassium channel</keyword>
<feature type="transmembrane region" description="Helical" evidence="13">
    <location>
        <begin position="302"/>
        <end position="320"/>
    </location>
</feature>
<dbReference type="SUPFAM" id="SSF81324">
    <property type="entry name" value="Voltage-gated potassium channels"/>
    <property type="match status" value="1"/>
</dbReference>
<dbReference type="FunFam" id="2.60.120.10:FF:000074">
    <property type="entry name" value="Potassium channel KAT2"/>
    <property type="match status" value="1"/>
</dbReference>
<protein>
    <recommendedName>
        <fullName evidence="13">Potassium channel</fullName>
    </recommendedName>
</protein>
<keyword evidence="9 13" id="KW-1133">Transmembrane helix</keyword>
<feature type="transmembrane region" description="Helical" evidence="13">
    <location>
        <begin position="270"/>
        <end position="290"/>
    </location>
</feature>
<comment type="subcellular location">
    <subcellularLocation>
        <location evidence="1 13">Membrane</location>
        <topology evidence="1 13">Multi-pass membrane protein</topology>
    </subcellularLocation>
</comment>
<proteinExistence type="inferred from homology"/>
<evidence type="ECO:0000256" key="4">
    <source>
        <dbReference type="ARBA" id="ARBA00022538"/>
    </source>
</evidence>
<dbReference type="PROSITE" id="PS51490">
    <property type="entry name" value="KHA"/>
    <property type="match status" value="1"/>
</dbReference>
<dbReference type="InterPro" id="IPR021789">
    <property type="entry name" value="KHA_dom"/>
</dbReference>
<comment type="caution">
    <text evidence="17">The sequence shown here is derived from an EMBL/GenBank/DDBJ whole genome shotgun (WGS) entry which is preliminary data.</text>
</comment>
<dbReference type="Pfam" id="PF00520">
    <property type="entry name" value="Ion_trans"/>
    <property type="match status" value="1"/>
</dbReference>
<dbReference type="PANTHER" id="PTHR45743">
    <property type="entry name" value="POTASSIUM CHANNEL AKT1"/>
    <property type="match status" value="1"/>
</dbReference>
<feature type="region of interest" description="Disordered" evidence="14">
    <location>
        <begin position="1"/>
        <end position="27"/>
    </location>
</feature>
<keyword evidence="4 13" id="KW-0633">Potassium transport</keyword>